<proteinExistence type="inferred from homology"/>
<organism evidence="3 4">
    <name type="scientific">Phaseolus angularis</name>
    <name type="common">Azuki bean</name>
    <name type="synonym">Vigna angularis</name>
    <dbReference type="NCBI Taxonomy" id="3914"/>
    <lineage>
        <taxon>Eukaryota</taxon>
        <taxon>Viridiplantae</taxon>
        <taxon>Streptophyta</taxon>
        <taxon>Embryophyta</taxon>
        <taxon>Tracheophyta</taxon>
        <taxon>Spermatophyta</taxon>
        <taxon>Magnoliopsida</taxon>
        <taxon>eudicotyledons</taxon>
        <taxon>Gunneridae</taxon>
        <taxon>Pentapetalae</taxon>
        <taxon>rosids</taxon>
        <taxon>fabids</taxon>
        <taxon>Fabales</taxon>
        <taxon>Fabaceae</taxon>
        <taxon>Papilionoideae</taxon>
        <taxon>50 kb inversion clade</taxon>
        <taxon>NPAAA clade</taxon>
        <taxon>indigoferoid/millettioid clade</taxon>
        <taxon>Phaseoleae</taxon>
        <taxon>Vigna</taxon>
    </lineage>
</organism>
<evidence type="ECO:0000313" key="3">
    <source>
        <dbReference type="EMBL" id="KAG2391480.1"/>
    </source>
</evidence>
<comment type="similarity">
    <text evidence="1">Belongs to the 'GDSL' lipolytic enzyme family.</text>
</comment>
<protein>
    <submittedName>
        <fullName evidence="3">GDSL esterase/lipase</fullName>
    </submittedName>
</protein>
<dbReference type="Gene3D" id="3.40.50.1110">
    <property type="entry name" value="SGNH hydrolase"/>
    <property type="match status" value="1"/>
</dbReference>
<feature type="chain" id="PRO_5035819825" evidence="2">
    <location>
        <begin position="17"/>
        <end position="359"/>
    </location>
</feature>
<dbReference type="AlphaFoldDB" id="A0A8T0K2Y9"/>
<dbReference type="CDD" id="cd01837">
    <property type="entry name" value="SGNH_plant_lipase_like"/>
    <property type="match status" value="1"/>
</dbReference>
<dbReference type="InterPro" id="IPR036514">
    <property type="entry name" value="SGNH_hydro_sf"/>
</dbReference>
<comment type="caution">
    <text evidence="3">The sequence shown here is derived from an EMBL/GenBank/DDBJ whole genome shotgun (WGS) entry which is preliminary data.</text>
</comment>
<accession>A0A8T0K2Y9</accession>
<dbReference type="PANTHER" id="PTHR45642:SF120">
    <property type="entry name" value="GDSL-LIKE LIPASE_ACYLHYDROLASE"/>
    <property type="match status" value="1"/>
</dbReference>
<dbReference type="GO" id="GO:0016788">
    <property type="term" value="F:hydrolase activity, acting on ester bonds"/>
    <property type="evidence" value="ECO:0007669"/>
    <property type="project" value="InterPro"/>
</dbReference>
<dbReference type="Pfam" id="PF00657">
    <property type="entry name" value="Lipase_GDSL"/>
    <property type="match status" value="1"/>
</dbReference>
<feature type="signal peptide" evidence="2">
    <location>
        <begin position="1"/>
        <end position="16"/>
    </location>
</feature>
<evidence type="ECO:0000256" key="1">
    <source>
        <dbReference type="ARBA" id="ARBA00008668"/>
    </source>
</evidence>
<keyword evidence="2" id="KW-0732">Signal</keyword>
<dbReference type="InterPro" id="IPR050592">
    <property type="entry name" value="GDSL_lipolytic_enzyme"/>
</dbReference>
<dbReference type="InterPro" id="IPR035669">
    <property type="entry name" value="SGNH_plant_lipase-like"/>
</dbReference>
<sequence length="359" mass="40788">MHLVMLMYGCIGVVASKNVLESSKFSSVLVFGDSTVDPGNNNYLLTISKANHFPYGIDFPGHVATGRFSNGKLVSDFLASALNIKDTVPPFLNPDLSDQELLTGVSFASGESGIDELTASLTNVLSMDQQLQYFKAYTMKLKQIVGEDQAMQRLRDALVLISVGTNDFILNFHDFPSRRLMFVTIDAYQDYLLDKLEVIIKELYDEGCRNIGVAGLPPLGCVPLQMSLKFKIDRQCLVHQNADSEKYNRKLAQRLSLLQATLPQSKIVYGDLYHPLLNLYTHPQHYELRNLIVHFSGRHVIDLASHSFIRYKEVNNKTRTPTLTFTEKRLARFHFFMNNMMLLIEKLTMERPSQFYRSA</sequence>
<dbReference type="SUPFAM" id="SSF52266">
    <property type="entry name" value="SGNH hydrolase"/>
    <property type="match status" value="1"/>
</dbReference>
<evidence type="ECO:0000313" key="4">
    <source>
        <dbReference type="Proteomes" id="UP000743370"/>
    </source>
</evidence>
<gene>
    <name evidence="3" type="ORF">HKW66_Vig0127590</name>
</gene>
<dbReference type="PANTHER" id="PTHR45642">
    <property type="entry name" value="GDSL ESTERASE/LIPASE EXL3"/>
    <property type="match status" value="1"/>
</dbReference>
<dbReference type="Proteomes" id="UP000743370">
    <property type="component" value="Unassembled WGS sequence"/>
</dbReference>
<reference evidence="3 4" key="1">
    <citation type="submission" date="2020-05" db="EMBL/GenBank/DDBJ databases">
        <title>Vigna angularis (adzuki bean) Var. LongXiaoDou No. 4 denovo assembly.</title>
        <authorList>
            <person name="Xiang H."/>
        </authorList>
    </citation>
    <scope>NUCLEOTIDE SEQUENCE [LARGE SCALE GENOMIC DNA]</scope>
    <source>
        <tissue evidence="3">Leaf</tissue>
    </source>
</reference>
<name>A0A8T0K2Y9_PHAAN</name>
<dbReference type="InterPro" id="IPR001087">
    <property type="entry name" value="GDSL"/>
</dbReference>
<dbReference type="EMBL" id="JABFOF010000007">
    <property type="protein sequence ID" value="KAG2391480.1"/>
    <property type="molecule type" value="Genomic_DNA"/>
</dbReference>
<evidence type="ECO:0000256" key="2">
    <source>
        <dbReference type="SAM" id="SignalP"/>
    </source>
</evidence>